<dbReference type="GO" id="GO:0004521">
    <property type="term" value="F:RNA endonuclease activity"/>
    <property type="evidence" value="ECO:0007669"/>
    <property type="project" value="TreeGrafter"/>
</dbReference>
<keyword evidence="9" id="KW-1185">Reference proteome</keyword>
<evidence type="ECO:0000256" key="3">
    <source>
        <dbReference type="ARBA" id="ARBA00022759"/>
    </source>
</evidence>
<accession>A0A811VDE6</accession>
<protein>
    <submittedName>
        <fullName evidence="8">(Mediterranean fruit fly) hypothetical protein</fullName>
    </submittedName>
</protein>
<dbReference type="Gene3D" id="3.40.570.10">
    <property type="entry name" value="Extracellular Endonuclease, subunit A"/>
    <property type="match status" value="1"/>
</dbReference>
<organism evidence="8 9">
    <name type="scientific">Ceratitis capitata</name>
    <name type="common">Mediterranean fruit fly</name>
    <name type="synonym">Tephritis capitata</name>
    <dbReference type="NCBI Taxonomy" id="7213"/>
    <lineage>
        <taxon>Eukaryota</taxon>
        <taxon>Metazoa</taxon>
        <taxon>Ecdysozoa</taxon>
        <taxon>Arthropoda</taxon>
        <taxon>Hexapoda</taxon>
        <taxon>Insecta</taxon>
        <taxon>Pterygota</taxon>
        <taxon>Neoptera</taxon>
        <taxon>Endopterygota</taxon>
        <taxon>Diptera</taxon>
        <taxon>Brachycera</taxon>
        <taxon>Muscomorpha</taxon>
        <taxon>Tephritoidea</taxon>
        <taxon>Tephritidae</taxon>
        <taxon>Ceratitis</taxon>
        <taxon>Ceratitis</taxon>
    </lineage>
</organism>
<dbReference type="OrthoDB" id="8194122at2759"/>
<evidence type="ECO:0000256" key="4">
    <source>
        <dbReference type="PIRSR" id="PIRSR640255-1"/>
    </source>
</evidence>
<dbReference type="GO" id="GO:0046872">
    <property type="term" value="F:metal ion binding"/>
    <property type="evidence" value="ECO:0007669"/>
    <property type="project" value="UniProtKB-KW"/>
</dbReference>
<dbReference type="GO" id="GO:0000014">
    <property type="term" value="F:single-stranded DNA endodeoxyribonuclease activity"/>
    <property type="evidence" value="ECO:0007669"/>
    <property type="project" value="TreeGrafter"/>
</dbReference>
<dbReference type="SUPFAM" id="SSF54060">
    <property type="entry name" value="His-Me finger endonucleases"/>
    <property type="match status" value="1"/>
</dbReference>
<evidence type="ECO:0000256" key="1">
    <source>
        <dbReference type="ARBA" id="ARBA00010052"/>
    </source>
</evidence>
<evidence type="ECO:0000313" key="8">
    <source>
        <dbReference type="EMBL" id="CAD7012243.1"/>
    </source>
</evidence>
<feature type="domain" description="ENPP1-3/EXOG-like endonuclease/phosphodiesterase" evidence="6">
    <location>
        <begin position="127"/>
        <end position="352"/>
    </location>
</feature>
<dbReference type="AlphaFoldDB" id="A0A811VDE6"/>
<keyword evidence="3" id="KW-0255">Endonuclease</keyword>
<evidence type="ECO:0000259" key="6">
    <source>
        <dbReference type="SMART" id="SM00477"/>
    </source>
</evidence>
<evidence type="ECO:0000256" key="2">
    <source>
        <dbReference type="ARBA" id="ARBA00022722"/>
    </source>
</evidence>
<comment type="similarity">
    <text evidence="1">Belongs to the DNA/RNA non-specific endonuclease family.</text>
</comment>
<dbReference type="PANTHER" id="PTHR13966:SF17">
    <property type="entry name" value="ENDONUCLEASE-RELATED"/>
    <property type="match status" value="1"/>
</dbReference>
<evidence type="ECO:0000313" key="9">
    <source>
        <dbReference type="Proteomes" id="UP000606786"/>
    </source>
</evidence>
<dbReference type="InterPro" id="IPR001604">
    <property type="entry name" value="Endo_G_ENPP1-like_dom"/>
</dbReference>
<evidence type="ECO:0000259" key="7">
    <source>
        <dbReference type="SMART" id="SM00892"/>
    </source>
</evidence>
<dbReference type="GO" id="GO:0005743">
    <property type="term" value="C:mitochondrial inner membrane"/>
    <property type="evidence" value="ECO:0007669"/>
    <property type="project" value="TreeGrafter"/>
</dbReference>
<dbReference type="SMART" id="SM00892">
    <property type="entry name" value="Endonuclease_NS"/>
    <property type="match status" value="1"/>
</dbReference>
<comment type="caution">
    <text evidence="8">The sequence shown here is derived from an EMBL/GenBank/DDBJ whole genome shotgun (WGS) entry which is preliminary data.</text>
</comment>
<dbReference type="EMBL" id="CAJHJT010000056">
    <property type="protein sequence ID" value="CAD7012243.1"/>
    <property type="molecule type" value="Genomic_DNA"/>
</dbReference>
<keyword evidence="2" id="KW-0540">Nuclease</keyword>
<dbReference type="GO" id="GO:0003676">
    <property type="term" value="F:nucleic acid binding"/>
    <property type="evidence" value="ECO:0007669"/>
    <property type="project" value="InterPro"/>
</dbReference>
<sequence length="384" mass="43377">MFEISRTFADPCTISIPTDLPDPQPVFVTQQGLFRPINQVTEVQEGEELTLHCAGKGNVVVPLKQQTVTLVCRGGDFYNTETDEQQTLKDLKCTRIPTSELQATETSCADGAGVFYEVGFLVNDNFHSVFTICYDSANEHTIYSRSLVNGAAQSFKINDSTRRAFKADGLRFSTTATNNFYVNKNQKSRFASYFGAKQAFVNRTSFLARGHMAPDADFVFSYEQLATYYYANCAPEWQVVNAGNWLRVENAVRKLASQLGSDVLTYTSTLGVLELTNPTDNKETQIYLDKTELIPAPEWYYKIVMHPSLAADVVFITRNNPFEDVGKEVEFCTNVCDKYDLDLSYYEDSRHGYTFCCELNDFWVAAMNTDSPNFDLPDGWSYKN</sequence>
<keyword evidence="3" id="KW-0378">Hydrolase</keyword>
<dbReference type="InterPro" id="IPR044929">
    <property type="entry name" value="DNA/RNA_non-sp_Endonuclease_sf"/>
</dbReference>
<dbReference type="GO" id="GO:0005634">
    <property type="term" value="C:nucleus"/>
    <property type="evidence" value="ECO:0007669"/>
    <property type="project" value="TreeGrafter"/>
</dbReference>
<dbReference type="InterPro" id="IPR044925">
    <property type="entry name" value="His-Me_finger_sf"/>
</dbReference>
<proteinExistence type="inferred from homology"/>
<dbReference type="SMART" id="SM00477">
    <property type="entry name" value="NUC"/>
    <property type="match status" value="1"/>
</dbReference>
<dbReference type="InterPro" id="IPR040255">
    <property type="entry name" value="Non-specific_endonuclease"/>
</dbReference>
<dbReference type="PANTHER" id="PTHR13966">
    <property type="entry name" value="ENDONUCLEASE RELATED"/>
    <property type="match status" value="1"/>
</dbReference>
<reference evidence="8" key="1">
    <citation type="submission" date="2020-11" db="EMBL/GenBank/DDBJ databases">
        <authorList>
            <person name="Whitehead M."/>
        </authorList>
    </citation>
    <scope>NUCLEOTIDE SEQUENCE</scope>
    <source>
        <strain evidence="8">EGII</strain>
    </source>
</reference>
<dbReference type="InterPro" id="IPR020821">
    <property type="entry name" value="ENPP1-3/EXOG-like_nuc-like"/>
</dbReference>
<feature type="domain" description="DNA/RNA non-specific endonuclease/pyrophosphatase/phosphodiesterase" evidence="7">
    <location>
        <begin position="126"/>
        <end position="362"/>
    </location>
</feature>
<feature type="active site" description="Proton acceptor" evidence="4">
    <location>
        <position position="211"/>
    </location>
</feature>
<feature type="binding site" evidence="5">
    <location>
        <position position="241"/>
    </location>
    <ligand>
        <name>Mg(2+)</name>
        <dbReference type="ChEBI" id="CHEBI:18420"/>
        <note>catalytic</note>
    </ligand>
</feature>
<dbReference type="Pfam" id="PF01223">
    <property type="entry name" value="Endonuclease_NS"/>
    <property type="match status" value="1"/>
</dbReference>
<keyword evidence="5" id="KW-0479">Metal-binding</keyword>
<dbReference type="GO" id="GO:0006309">
    <property type="term" value="P:apoptotic DNA fragmentation"/>
    <property type="evidence" value="ECO:0007669"/>
    <property type="project" value="TreeGrafter"/>
</dbReference>
<gene>
    <name evidence="8" type="ORF">CCAP1982_LOCUS20339</name>
</gene>
<dbReference type="Proteomes" id="UP000606786">
    <property type="component" value="Unassembled WGS sequence"/>
</dbReference>
<name>A0A811VDE6_CERCA</name>
<evidence type="ECO:0000256" key="5">
    <source>
        <dbReference type="PIRSR" id="PIRSR640255-2"/>
    </source>
</evidence>